<gene>
    <name evidence="1" type="ORF">LCGC14_0742090</name>
</gene>
<evidence type="ECO:0000313" key="1">
    <source>
        <dbReference type="EMBL" id="KKN39561.1"/>
    </source>
</evidence>
<reference evidence="1" key="1">
    <citation type="journal article" date="2015" name="Nature">
        <title>Complex archaea that bridge the gap between prokaryotes and eukaryotes.</title>
        <authorList>
            <person name="Spang A."/>
            <person name="Saw J.H."/>
            <person name="Jorgensen S.L."/>
            <person name="Zaremba-Niedzwiedzka K."/>
            <person name="Martijn J."/>
            <person name="Lind A.E."/>
            <person name="van Eijk R."/>
            <person name="Schleper C."/>
            <person name="Guy L."/>
            <person name="Ettema T.J."/>
        </authorList>
    </citation>
    <scope>NUCLEOTIDE SEQUENCE</scope>
</reference>
<proteinExistence type="predicted"/>
<name>A0A0F9SRF4_9ZZZZ</name>
<organism evidence="1">
    <name type="scientific">marine sediment metagenome</name>
    <dbReference type="NCBI Taxonomy" id="412755"/>
    <lineage>
        <taxon>unclassified sequences</taxon>
        <taxon>metagenomes</taxon>
        <taxon>ecological metagenomes</taxon>
    </lineage>
</organism>
<dbReference type="EMBL" id="LAZR01001756">
    <property type="protein sequence ID" value="KKN39561.1"/>
    <property type="molecule type" value="Genomic_DNA"/>
</dbReference>
<accession>A0A0F9SRF4</accession>
<sequence length="71" mass="8187">MSNSENKKAKCYFCGLPCTDEDYCYGCQEFVCSKCDERGMELEFATHLIEEHKEKGKMNLNKSKGNTYSLK</sequence>
<dbReference type="AlphaFoldDB" id="A0A0F9SRF4"/>
<comment type="caution">
    <text evidence="1">The sequence shown here is derived from an EMBL/GenBank/DDBJ whole genome shotgun (WGS) entry which is preliminary data.</text>
</comment>
<protein>
    <submittedName>
        <fullName evidence="1">Uncharacterized protein</fullName>
    </submittedName>
</protein>